<keyword evidence="4" id="KW-0275">Fatty acid biosynthesis</keyword>
<evidence type="ECO:0000259" key="5">
    <source>
        <dbReference type="PROSITE" id="PS50968"/>
    </source>
</evidence>
<dbReference type="Gene3D" id="2.40.50.100">
    <property type="match status" value="1"/>
</dbReference>
<accession>A0A5C1A7A2</accession>
<evidence type="ECO:0000256" key="2">
    <source>
        <dbReference type="ARBA" id="ARBA00017562"/>
    </source>
</evidence>
<dbReference type="GO" id="GO:0006633">
    <property type="term" value="P:fatty acid biosynthetic process"/>
    <property type="evidence" value="ECO:0007669"/>
    <property type="project" value="UniProtKB-UniPathway"/>
</dbReference>
<keyword evidence="4" id="KW-0443">Lipid metabolism</keyword>
<comment type="pathway">
    <text evidence="4">Lipid metabolism; fatty acid biosynthesis.</text>
</comment>
<dbReference type="NCBIfam" id="TIGR00531">
    <property type="entry name" value="BCCP"/>
    <property type="match status" value="1"/>
</dbReference>
<keyword evidence="3 4" id="KW-0092">Biotin</keyword>
<keyword evidence="4" id="KW-0444">Lipid biosynthesis</keyword>
<feature type="domain" description="Lipoyl-binding" evidence="5">
    <location>
        <begin position="86"/>
        <end position="162"/>
    </location>
</feature>
<dbReference type="AlphaFoldDB" id="A0A5C1A7A2"/>
<dbReference type="GO" id="GO:0009317">
    <property type="term" value="C:acetyl-CoA carboxylase complex"/>
    <property type="evidence" value="ECO:0007669"/>
    <property type="project" value="InterPro"/>
</dbReference>
<gene>
    <name evidence="6" type="ORF">PX52LOC_02059</name>
</gene>
<proteinExistence type="predicted"/>
<sequence length="164" mass="17724">MASENKPDSNRPFDTKMVEFLVKLMADRDLSEIDLHEGEHRIRLRRGARVVTAHATTIAPPPAVPHAAAAQAPAVAPAAATPKSNLHEIKSPMVGTFYAKPSPDKDDYVKVGSKVKPDTVVCKLEAMKLFNDHPAECTGTIAEVCVKNGQPVDFGTVLFRVELG</sequence>
<comment type="function">
    <text evidence="1 4">This protein is a component of the acetyl coenzyme A carboxylase complex; first, biotin carboxylase catalyzes the carboxylation of the carrier protein and then the transcarboxylase transfers the carboxyl group to form malonyl-CoA.</text>
</comment>
<dbReference type="RefSeq" id="WP_218575315.1">
    <property type="nucleotide sequence ID" value="NZ_CP042425.1"/>
</dbReference>
<keyword evidence="4" id="KW-0276">Fatty acid metabolism</keyword>
<dbReference type="CDD" id="cd06850">
    <property type="entry name" value="biotinyl_domain"/>
    <property type="match status" value="1"/>
</dbReference>
<dbReference type="Proteomes" id="UP000324974">
    <property type="component" value="Chromosome"/>
</dbReference>
<dbReference type="PANTHER" id="PTHR45266">
    <property type="entry name" value="OXALOACETATE DECARBOXYLASE ALPHA CHAIN"/>
    <property type="match status" value="1"/>
</dbReference>
<dbReference type="EMBL" id="CP042425">
    <property type="protein sequence ID" value="QEL15149.1"/>
    <property type="molecule type" value="Genomic_DNA"/>
</dbReference>
<reference evidence="7" key="1">
    <citation type="submission" date="2019-08" db="EMBL/GenBank/DDBJ databases">
        <title>Limnoglobus roseus gen. nov., sp. nov., a novel freshwater planctomycete with a giant genome from the family Gemmataceae.</title>
        <authorList>
            <person name="Kulichevskaya I.S."/>
            <person name="Naumoff D.G."/>
            <person name="Miroshnikov K."/>
            <person name="Ivanova A."/>
            <person name="Philippov D.A."/>
            <person name="Hakobyan A."/>
            <person name="Rijpstra I.C."/>
            <person name="Sinninghe Damste J.S."/>
            <person name="Liesack W."/>
            <person name="Dedysh S.N."/>
        </authorList>
    </citation>
    <scope>NUCLEOTIDE SEQUENCE [LARGE SCALE GENOMIC DNA]</scope>
    <source>
        <strain evidence="7">PX52</strain>
    </source>
</reference>
<dbReference type="PRINTS" id="PR01071">
    <property type="entry name" value="ACOABIOTINCC"/>
</dbReference>
<dbReference type="PROSITE" id="PS50968">
    <property type="entry name" value="BIOTINYL_LIPOYL"/>
    <property type="match status" value="1"/>
</dbReference>
<keyword evidence="7" id="KW-1185">Reference proteome</keyword>
<evidence type="ECO:0000313" key="6">
    <source>
        <dbReference type="EMBL" id="QEL15149.1"/>
    </source>
</evidence>
<evidence type="ECO:0000256" key="4">
    <source>
        <dbReference type="RuleBase" id="RU364072"/>
    </source>
</evidence>
<dbReference type="PANTHER" id="PTHR45266:SF3">
    <property type="entry name" value="OXALOACETATE DECARBOXYLASE ALPHA CHAIN"/>
    <property type="match status" value="1"/>
</dbReference>
<evidence type="ECO:0000256" key="1">
    <source>
        <dbReference type="ARBA" id="ARBA00003761"/>
    </source>
</evidence>
<dbReference type="SUPFAM" id="SSF51230">
    <property type="entry name" value="Single hybrid motif"/>
    <property type="match status" value="1"/>
</dbReference>
<dbReference type="UniPathway" id="UPA00094"/>
<name>A0A5C1A7A2_9BACT</name>
<dbReference type="KEGG" id="lrs:PX52LOC_02059"/>
<dbReference type="InterPro" id="IPR011053">
    <property type="entry name" value="Single_hybrid_motif"/>
</dbReference>
<dbReference type="InterPro" id="IPR000089">
    <property type="entry name" value="Biotin_lipoyl"/>
</dbReference>
<evidence type="ECO:0000313" key="7">
    <source>
        <dbReference type="Proteomes" id="UP000324974"/>
    </source>
</evidence>
<dbReference type="Pfam" id="PF00364">
    <property type="entry name" value="Biotin_lipoyl"/>
    <property type="match status" value="1"/>
</dbReference>
<dbReference type="InterPro" id="IPR001249">
    <property type="entry name" value="AcCoA_biotinCC"/>
</dbReference>
<protein>
    <recommendedName>
        <fullName evidence="2 4">Biotin carboxyl carrier protein of acetyl-CoA carboxylase</fullName>
    </recommendedName>
</protein>
<evidence type="ECO:0000256" key="3">
    <source>
        <dbReference type="ARBA" id="ARBA00023267"/>
    </source>
</evidence>
<dbReference type="GO" id="GO:0003989">
    <property type="term" value="F:acetyl-CoA carboxylase activity"/>
    <property type="evidence" value="ECO:0007669"/>
    <property type="project" value="InterPro"/>
</dbReference>
<dbReference type="InterPro" id="IPR050709">
    <property type="entry name" value="Biotin_Carboxyl_Carrier/Decarb"/>
</dbReference>
<organism evidence="6 7">
    <name type="scientific">Limnoglobus roseus</name>
    <dbReference type="NCBI Taxonomy" id="2598579"/>
    <lineage>
        <taxon>Bacteria</taxon>
        <taxon>Pseudomonadati</taxon>
        <taxon>Planctomycetota</taxon>
        <taxon>Planctomycetia</taxon>
        <taxon>Gemmatales</taxon>
        <taxon>Gemmataceae</taxon>
        <taxon>Limnoglobus</taxon>
    </lineage>
</organism>